<comment type="similarity">
    <text evidence="5">Belongs to the Orn/Lys/Arg decarboxylase class-II family. LysA subfamily.</text>
</comment>
<comment type="caution">
    <text evidence="10">The sequence shown here is derived from an EMBL/GenBank/DDBJ whole genome shotgun (WGS) entry which is preliminary data.</text>
</comment>
<dbReference type="Gene3D" id="3.20.20.10">
    <property type="entry name" value="Alanine racemase"/>
    <property type="match status" value="1"/>
</dbReference>
<dbReference type="GO" id="GO:0030170">
    <property type="term" value="F:pyridoxal phosphate binding"/>
    <property type="evidence" value="ECO:0007669"/>
    <property type="project" value="UniProtKB-UniRule"/>
</dbReference>
<comment type="cofactor">
    <cofactor evidence="1 5 7 8">
        <name>pyridoxal 5'-phosphate</name>
        <dbReference type="ChEBI" id="CHEBI:597326"/>
    </cofactor>
</comment>
<keyword evidence="3 5" id="KW-0663">Pyridoxal phosphate</keyword>
<organism evidence="10 11">
    <name type="scientific">Lactobacillus kullabergensis</name>
    <dbReference type="NCBI Taxonomy" id="1218493"/>
    <lineage>
        <taxon>Bacteria</taxon>
        <taxon>Bacillati</taxon>
        <taxon>Bacillota</taxon>
        <taxon>Bacilli</taxon>
        <taxon>Lactobacillales</taxon>
        <taxon>Lactobacillaceae</taxon>
        <taxon>Lactobacillus</taxon>
    </lineage>
</organism>
<comment type="pathway">
    <text evidence="5 8">Amino-acid biosynthesis; L-lysine biosynthesis via DAP pathway; L-lysine from DL-2,6-diaminopimelate: step 1/1.</text>
</comment>
<dbReference type="CDD" id="cd06828">
    <property type="entry name" value="PLPDE_III_DapDC"/>
    <property type="match status" value="1"/>
</dbReference>
<dbReference type="PANTHER" id="PTHR43727">
    <property type="entry name" value="DIAMINOPIMELATE DECARBOXYLASE"/>
    <property type="match status" value="1"/>
</dbReference>
<evidence type="ECO:0000256" key="3">
    <source>
        <dbReference type="ARBA" id="ARBA00022898"/>
    </source>
</evidence>
<dbReference type="PATRIC" id="fig|1218493.3.peg.1930"/>
<sequence>MAANDYYQTNAQGHLAIGGVDALKLAKEFGTPLVVYDVQKIKQQFQAFQNAFAEENVNYAISYASKAFATIAIYQVINELGGHVDVVSGGELYTALKAGFPAEKISFHGNNKTADELLMAVQNHVGVIVLDNFYEIKLLTQILQKTNAQVQVMLRLTPAVSAHTHEYDQTGQEDSKFGFDIRSGQAEQAFLEVKANKQMDLIGLHAHIGSQILETAGFKLEVEKLMQLVNNLKQKYDYQPQVLNLGGGFGIRYTKQDKALTAQTFISQIVQTVKKCIQESHLKMPAIWIEPGRSIVGEAGYSLYTVGARKEVPGLLPYVTVDGGMGDNIRPALYQAQYEALLAENPHAEPEETVRLAGRYCESGDILINELALPQSKPGDVIAVLATGAYGYSMASNYNRVPRPAVVFAENGQAQVVVTRETYADLINHDRFYQTKG</sequence>
<dbReference type="PRINTS" id="PR01179">
    <property type="entry name" value="ODADCRBXLASE"/>
</dbReference>
<dbReference type="Gene3D" id="2.40.37.10">
    <property type="entry name" value="Lyase, Ornithine Decarboxylase, Chain A, domain 1"/>
    <property type="match status" value="1"/>
</dbReference>
<dbReference type="STRING" id="1218493.JF76_18420"/>
<evidence type="ECO:0000256" key="2">
    <source>
        <dbReference type="ARBA" id="ARBA00022793"/>
    </source>
</evidence>
<protein>
    <recommendedName>
        <fullName evidence="5 6">Diaminopimelate decarboxylase</fullName>
        <shortName evidence="5">DAP decarboxylase</shortName>
        <shortName evidence="5">DAPDC</shortName>
        <ecNumber evidence="5 6">4.1.1.20</ecNumber>
    </recommendedName>
</protein>
<feature type="binding site" evidence="5">
    <location>
        <begin position="290"/>
        <end position="293"/>
    </location>
    <ligand>
        <name>pyridoxal 5'-phosphate</name>
        <dbReference type="ChEBI" id="CHEBI:597326"/>
    </ligand>
</feature>
<name>A0A0F4L786_9LACO</name>
<dbReference type="Proteomes" id="UP000033533">
    <property type="component" value="Unassembled WGS sequence"/>
</dbReference>
<evidence type="ECO:0000256" key="1">
    <source>
        <dbReference type="ARBA" id="ARBA00001933"/>
    </source>
</evidence>
<keyword evidence="4 5" id="KW-0456">Lyase</keyword>
<comment type="subunit">
    <text evidence="5">Homodimer.</text>
</comment>
<feature type="binding site" evidence="5">
    <location>
        <position position="362"/>
    </location>
    <ligand>
        <name>substrate</name>
    </ligand>
</feature>
<dbReference type="InterPro" id="IPR022644">
    <property type="entry name" value="De-COase2_N"/>
</dbReference>
<dbReference type="GO" id="GO:0008836">
    <property type="term" value="F:diaminopimelate decarboxylase activity"/>
    <property type="evidence" value="ECO:0007669"/>
    <property type="project" value="UniProtKB-UniRule"/>
</dbReference>
<dbReference type="AlphaFoldDB" id="A0A0F4L786"/>
<dbReference type="PRINTS" id="PR01181">
    <property type="entry name" value="DAPDCRBXLASE"/>
</dbReference>
<feature type="active site" description="Proton donor" evidence="7">
    <location>
        <position position="361"/>
    </location>
</feature>
<dbReference type="PANTHER" id="PTHR43727:SF2">
    <property type="entry name" value="GROUP IV DECARBOXYLASE"/>
    <property type="match status" value="1"/>
</dbReference>
<dbReference type="SUPFAM" id="SSF51419">
    <property type="entry name" value="PLP-binding barrel"/>
    <property type="match status" value="1"/>
</dbReference>
<feature type="domain" description="Orn/DAP/Arg decarboxylase 2 N-terminal" evidence="9">
    <location>
        <begin position="39"/>
        <end position="296"/>
    </location>
</feature>
<dbReference type="EC" id="4.1.1.20" evidence="5 6"/>
<keyword evidence="2 5" id="KW-0210">Decarboxylase</keyword>
<dbReference type="InterPro" id="IPR029066">
    <property type="entry name" value="PLP-binding_barrel"/>
</dbReference>
<dbReference type="FunFam" id="3.20.20.10:FF:000003">
    <property type="entry name" value="Diaminopimelate decarboxylase"/>
    <property type="match status" value="1"/>
</dbReference>
<dbReference type="SUPFAM" id="SSF50621">
    <property type="entry name" value="Alanine racemase C-terminal domain-like"/>
    <property type="match status" value="1"/>
</dbReference>
<dbReference type="OrthoDB" id="9802241at2"/>
<evidence type="ECO:0000256" key="8">
    <source>
        <dbReference type="RuleBase" id="RU003738"/>
    </source>
</evidence>
<evidence type="ECO:0000256" key="4">
    <source>
        <dbReference type="ARBA" id="ARBA00023239"/>
    </source>
</evidence>
<dbReference type="InterPro" id="IPR002986">
    <property type="entry name" value="DAP_deCOOHase_LysA"/>
</dbReference>
<gene>
    <name evidence="5 10" type="primary">lysA</name>
    <name evidence="10" type="ORF">JF76_18420</name>
</gene>
<reference evidence="10 11" key="1">
    <citation type="submission" date="2014-12" db="EMBL/GenBank/DDBJ databases">
        <title>Comparative genomics of the lactic acid bacteria isolated from the honey bee gut.</title>
        <authorList>
            <person name="Ellegaard K.M."/>
            <person name="Tamarit D."/>
            <person name="Javelind E."/>
            <person name="Olofsson T."/>
            <person name="Andersson S.G."/>
            <person name="Vasquez A."/>
        </authorList>
    </citation>
    <scope>NUCLEOTIDE SEQUENCE [LARGE SCALE GENOMIC DNA]</scope>
    <source>
        <strain evidence="10 11">Biut2</strain>
    </source>
</reference>
<feature type="binding site" evidence="5">
    <location>
        <position position="390"/>
    </location>
    <ligand>
        <name>substrate</name>
    </ligand>
</feature>
<feature type="binding site" evidence="5">
    <location>
        <position position="390"/>
    </location>
    <ligand>
        <name>pyridoxal 5'-phosphate</name>
        <dbReference type="ChEBI" id="CHEBI:597326"/>
    </ligand>
</feature>
<feature type="modified residue" description="N6-(pyridoxal phosphate)lysine" evidence="5 7">
    <location>
        <position position="66"/>
    </location>
</feature>
<keyword evidence="5 8" id="KW-0457">Lysine biosynthesis</keyword>
<dbReference type="RefSeq" id="WP_045928788.1">
    <property type="nucleotide sequence ID" value="NZ_JBHSZS010000027.1"/>
</dbReference>
<feature type="binding site" evidence="5">
    <location>
        <position position="330"/>
    </location>
    <ligand>
        <name>substrate</name>
    </ligand>
</feature>
<dbReference type="NCBIfam" id="TIGR01048">
    <property type="entry name" value="lysA"/>
    <property type="match status" value="1"/>
</dbReference>
<evidence type="ECO:0000256" key="5">
    <source>
        <dbReference type="HAMAP-Rule" id="MF_02120"/>
    </source>
</evidence>
<evidence type="ECO:0000313" key="10">
    <source>
        <dbReference type="EMBL" id="KJY54133.1"/>
    </source>
</evidence>
<dbReference type="HOGENOM" id="CLU_026444_0_1_9"/>
<comment type="catalytic activity">
    <reaction evidence="5 8">
        <text>meso-2,6-diaminopimelate + H(+) = L-lysine + CO2</text>
        <dbReference type="Rhea" id="RHEA:15101"/>
        <dbReference type="ChEBI" id="CHEBI:15378"/>
        <dbReference type="ChEBI" id="CHEBI:16526"/>
        <dbReference type="ChEBI" id="CHEBI:32551"/>
        <dbReference type="ChEBI" id="CHEBI:57791"/>
        <dbReference type="EC" id="4.1.1.20"/>
    </reaction>
</comment>
<dbReference type="Pfam" id="PF02784">
    <property type="entry name" value="Orn_Arg_deC_N"/>
    <property type="match status" value="1"/>
</dbReference>
<dbReference type="InterPro" id="IPR000183">
    <property type="entry name" value="Orn/DAP/Arg_de-COase"/>
</dbReference>
<feature type="binding site" evidence="5">
    <location>
        <position position="248"/>
    </location>
    <ligand>
        <name>pyridoxal 5'-phosphate</name>
        <dbReference type="ChEBI" id="CHEBI:597326"/>
    </ligand>
</feature>
<evidence type="ECO:0000256" key="6">
    <source>
        <dbReference type="NCBIfam" id="TIGR01048"/>
    </source>
</evidence>
<dbReference type="EMBL" id="JXBY01000029">
    <property type="protein sequence ID" value="KJY54133.1"/>
    <property type="molecule type" value="Genomic_DNA"/>
</dbReference>
<dbReference type="GO" id="GO:0009089">
    <property type="term" value="P:lysine biosynthetic process via diaminopimelate"/>
    <property type="evidence" value="ECO:0007669"/>
    <property type="project" value="UniProtKB-UniRule"/>
</dbReference>
<proteinExistence type="inferred from homology"/>
<evidence type="ECO:0000313" key="11">
    <source>
        <dbReference type="Proteomes" id="UP000033533"/>
    </source>
</evidence>
<dbReference type="HAMAP" id="MF_02120">
    <property type="entry name" value="LysA"/>
    <property type="match status" value="1"/>
</dbReference>
<accession>A0A0F4L786</accession>
<feature type="binding site" evidence="5">
    <location>
        <position position="334"/>
    </location>
    <ligand>
        <name>substrate</name>
    </ligand>
</feature>
<dbReference type="UniPathway" id="UPA00034">
    <property type="reaction ID" value="UER00027"/>
</dbReference>
<comment type="function">
    <text evidence="5">Specifically catalyzes the decarboxylation of meso-diaminopimelate (meso-DAP) to L-lysine.</text>
</comment>
<evidence type="ECO:0000256" key="7">
    <source>
        <dbReference type="PIRSR" id="PIRSR600183-50"/>
    </source>
</evidence>
<keyword evidence="5" id="KW-0028">Amino-acid biosynthesis</keyword>
<dbReference type="InterPro" id="IPR009006">
    <property type="entry name" value="Ala_racemase/Decarboxylase_C"/>
</dbReference>
<feature type="binding site" evidence="5">
    <location>
        <position position="293"/>
    </location>
    <ligand>
        <name>substrate</name>
    </ligand>
</feature>
<evidence type="ECO:0000259" key="9">
    <source>
        <dbReference type="Pfam" id="PF02784"/>
    </source>
</evidence>